<sequence>MLDVAYPSALLQKIEPNRLLELSCYWSSCE</sequence>
<protein>
    <submittedName>
        <fullName evidence="1">Uncharacterized protein</fullName>
    </submittedName>
</protein>
<reference evidence="1" key="2">
    <citation type="journal article" date="2015" name="Data Brief">
        <title>Shoot transcriptome of the giant reed, Arundo donax.</title>
        <authorList>
            <person name="Barrero R.A."/>
            <person name="Guerrero F.D."/>
            <person name="Moolhuijzen P."/>
            <person name="Goolsby J.A."/>
            <person name="Tidwell J."/>
            <person name="Bellgard S.E."/>
            <person name="Bellgard M.I."/>
        </authorList>
    </citation>
    <scope>NUCLEOTIDE SEQUENCE</scope>
    <source>
        <tissue evidence="1">Shoot tissue taken approximately 20 cm above the soil surface</tissue>
    </source>
</reference>
<dbReference type="AlphaFoldDB" id="A0A0A8YSJ2"/>
<proteinExistence type="predicted"/>
<evidence type="ECO:0000313" key="1">
    <source>
        <dbReference type="EMBL" id="JAD25437.1"/>
    </source>
</evidence>
<reference evidence="1" key="1">
    <citation type="submission" date="2014-09" db="EMBL/GenBank/DDBJ databases">
        <authorList>
            <person name="Magalhaes I.L.F."/>
            <person name="Oliveira U."/>
            <person name="Santos F.R."/>
            <person name="Vidigal T.H.D.A."/>
            <person name="Brescovit A.D."/>
            <person name="Santos A.J."/>
        </authorList>
    </citation>
    <scope>NUCLEOTIDE SEQUENCE</scope>
    <source>
        <tissue evidence="1">Shoot tissue taken approximately 20 cm above the soil surface</tissue>
    </source>
</reference>
<accession>A0A0A8YSJ2</accession>
<organism evidence="1">
    <name type="scientific">Arundo donax</name>
    <name type="common">Giant reed</name>
    <name type="synonym">Donax arundinaceus</name>
    <dbReference type="NCBI Taxonomy" id="35708"/>
    <lineage>
        <taxon>Eukaryota</taxon>
        <taxon>Viridiplantae</taxon>
        <taxon>Streptophyta</taxon>
        <taxon>Embryophyta</taxon>
        <taxon>Tracheophyta</taxon>
        <taxon>Spermatophyta</taxon>
        <taxon>Magnoliopsida</taxon>
        <taxon>Liliopsida</taxon>
        <taxon>Poales</taxon>
        <taxon>Poaceae</taxon>
        <taxon>PACMAD clade</taxon>
        <taxon>Arundinoideae</taxon>
        <taxon>Arundineae</taxon>
        <taxon>Arundo</taxon>
    </lineage>
</organism>
<name>A0A0A8YSJ2_ARUDO</name>
<dbReference type="EMBL" id="GBRH01272458">
    <property type="protein sequence ID" value="JAD25437.1"/>
    <property type="molecule type" value="Transcribed_RNA"/>
</dbReference>